<name>A0A8S3QZH6_MYTED</name>
<accession>A0A8S3QZH6</accession>
<dbReference type="AlphaFoldDB" id="A0A8S3QZH6"/>
<dbReference type="OrthoDB" id="6056772at2759"/>
<gene>
    <name evidence="1" type="ORF">MEDL_15711</name>
</gene>
<dbReference type="EMBL" id="CAJPWZ010000829">
    <property type="protein sequence ID" value="CAG2201087.1"/>
    <property type="molecule type" value="Genomic_DNA"/>
</dbReference>
<proteinExistence type="predicted"/>
<sequence>MIMNYLKNGNDKNNFQNAKAIEEIQFMNKSIDEHLNMLEQQFIGTLESKHSRLTSNMNPLIKNIEHRSVEMHKLLEKFFKMKQYATELQMFNGIREIEKTTAIAAKYIEDLKKKGHLHKYNIEYKVSSALRSILQDVRSFGEIEIVTSLSTFHLWEEESDQTRHKARTAVRIEQTTPLMKTQTVLDDIGPINVYDYQDSADGKCHL</sequence>
<protein>
    <submittedName>
        <fullName evidence="1">Uncharacterized protein</fullName>
    </submittedName>
</protein>
<evidence type="ECO:0000313" key="1">
    <source>
        <dbReference type="EMBL" id="CAG2201087.1"/>
    </source>
</evidence>
<dbReference type="Proteomes" id="UP000683360">
    <property type="component" value="Unassembled WGS sequence"/>
</dbReference>
<organism evidence="1 2">
    <name type="scientific">Mytilus edulis</name>
    <name type="common">Blue mussel</name>
    <dbReference type="NCBI Taxonomy" id="6550"/>
    <lineage>
        <taxon>Eukaryota</taxon>
        <taxon>Metazoa</taxon>
        <taxon>Spiralia</taxon>
        <taxon>Lophotrochozoa</taxon>
        <taxon>Mollusca</taxon>
        <taxon>Bivalvia</taxon>
        <taxon>Autobranchia</taxon>
        <taxon>Pteriomorphia</taxon>
        <taxon>Mytilida</taxon>
        <taxon>Mytiloidea</taxon>
        <taxon>Mytilidae</taxon>
        <taxon>Mytilinae</taxon>
        <taxon>Mytilus</taxon>
    </lineage>
</organism>
<comment type="caution">
    <text evidence="1">The sequence shown here is derived from an EMBL/GenBank/DDBJ whole genome shotgun (WGS) entry which is preliminary data.</text>
</comment>
<reference evidence="1" key="1">
    <citation type="submission" date="2021-03" db="EMBL/GenBank/DDBJ databases">
        <authorList>
            <person name="Bekaert M."/>
        </authorList>
    </citation>
    <scope>NUCLEOTIDE SEQUENCE</scope>
</reference>
<evidence type="ECO:0000313" key="2">
    <source>
        <dbReference type="Proteomes" id="UP000683360"/>
    </source>
</evidence>
<keyword evidence="2" id="KW-1185">Reference proteome</keyword>